<protein>
    <submittedName>
        <fullName evidence="3">Inositol 2-dehydrogenase</fullName>
        <ecNumber evidence="3">1.1.1.18</ecNumber>
    </submittedName>
</protein>
<evidence type="ECO:0000313" key="4">
    <source>
        <dbReference type="Proteomes" id="UP000318704"/>
    </source>
</evidence>
<proteinExistence type="predicted"/>
<evidence type="ECO:0000313" key="3">
    <source>
        <dbReference type="EMBL" id="QDT98852.1"/>
    </source>
</evidence>
<evidence type="ECO:0000259" key="2">
    <source>
        <dbReference type="Pfam" id="PF22725"/>
    </source>
</evidence>
<feature type="domain" description="Gfo/Idh/MocA-like oxidoreductase N-terminal" evidence="1">
    <location>
        <begin position="7"/>
        <end position="126"/>
    </location>
</feature>
<organism evidence="3 4">
    <name type="scientific">Gimesia aquarii</name>
    <dbReference type="NCBI Taxonomy" id="2527964"/>
    <lineage>
        <taxon>Bacteria</taxon>
        <taxon>Pseudomonadati</taxon>
        <taxon>Planctomycetota</taxon>
        <taxon>Planctomycetia</taxon>
        <taxon>Planctomycetales</taxon>
        <taxon>Planctomycetaceae</taxon>
        <taxon>Gimesia</taxon>
    </lineage>
</organism>
<dbReference type="GO" id="GO:0000166">
    <property type="term" value="F:nucleotide binding"/>
    <property type="evidence" value="ECO:0007669"/>
    <property type="project" value="InterPro"/>
</dbReference>
<dbReference type="Proteomes" id="UP000318704">
    <property type="component" value="Chromosome"/>
</dbReference>
<dbReference type="GO" id="GO:0050112">
    <property type="term" value="F:inositol 2-dehydrogenase (NAD+) activity"/>
    <property type="evidence" value="ECO:0007669"/>
    <property type="project" value="UniProtKB-EC"/>
</dbReference>
<sequence>MSQSNRVRWGVIGLGWFGEVHADNLAEIPEIELAALCTRRPERLNEIGERLGVNRRYTDYRELLADTEIDVVSITTHINDHRDIAIDALRSGKHVLLEKPMAPTVADCEQIVEVANNAKGFFMVGHICRFDPRVTIAKQAIDEGRIGKIISMHARRNLSKAIGQTVLDDISALMGDGIHDADLMLWFSQANVSTVYAQEVHPGQNKFPDGGWSIARLDNGAVAVVESVWHLPESTPYAIDARLEVIGTEGALYINCGEAGLTIHDARGVKMPDTMYWPRPFGNYFGVLKEELCYFANCVRNSEAPDRITPAESCAAVAWMEAATESAQTGSVITF</sequence>
<dbReference type="InterPro" id="IPR036291">
    <property type="entry name" value="NAD(P)-bd_dom_sf"/>
</dbReference>
<dbReference type="SUPFAM" id="SSF51735">
    <property type="entry name" value="NAD(P)-binding Rossmann-fold domains"/>
    <property type="match status" value="1"/>
</dbReference>
<dbReference type="Gene3D" id="3.30.360.10">
    <property type="entry name" value="Dihydrodipicolinate Reductase, domain 2"/>
    <property type="match status" value="1"/>
</dbReference>
<dbReference type="KEGG" id="gaw:V144x_43610"/>
<dbReference type="Gene3D" id="3.40.50.720">
    <property type="entry name" value="NAD(P)-binding Rossmann-like Domain"/>
    <property type="match status" value="1"/>
</dbReference>
<dbReference type="AlphaFoldDB" id="A0A517W0R9"/>
<dbReference type="InterPro" id="IPR055170">
    <property type="entry name" value="GFO_IDH_MocA-like_dom"/>
</dbReference>
<dbReference type="Pfam" id="PF01408">
    <property type="entry name" value="GFO_IDH_MocA"/>
    <property type="match status" value="1"/>
</dbReference>
<dbReference type="RefSeq" id="WP_144987842.1">
    <property type="nucleotide sequence ID" value="NZ_CP037920.1"/>
</dbReference>
<evidence type="ECO:0000259" key="1">
    <source>
        <dbReference type="Pfam" id="PF01408"/>
    </source>
</evidence>
<dbReference type="InterPro" id="IPR051450">
    <property type="entry name" value="Gfo/Idh/MocA_Oxidoreductases"/>
</dbReference>
<reference evidence="3 4" key="1">
    <citation type="submission" date="2019-03" db="EMBL/GenBank/DDBJ databases">
        <title>Deep-cultivation of Planctomycetes and their phenomic and genomic characterization uncovers novel biology.</title>
        <authorList>
            <person name="Wiegand S."/>
            <person name="Jogler M."/>
            <person name="Boedeker C."/>
            <person name="Pinto D."/>
            <person name="Vollmers J."/>
            <person name="Rivas-Marin E."/>
            <person name="Kohn T."/>
            <person name="Peeters S.H."/>
            <person name="Heuer A."/>
            <person name="Rast P."/>
            <person name="Oberbeckmann S."/>
            <person name="Bunk B."/>
            <person name="Jeske O."/>
            <person name="Meyerdierks A."/>
            <person name="Storesund J.E."/>
            <person name="Kallscheuer N."/>
            <person name="Luecker S."/>
            <person name="Lage O.M."/>
            <person name="Pohl T."/>
            <person name="Merkel B.J."/>
            <person name="Hornburger P."/>
            <person name="Mueller R.-W."/>
            <person name="Bruemmer F."/>
            <person name="Labrenz M."/>
            <person name="Spormann A.M."/>
            <person name="Op den Camp H."/>
            <person name="Overmann J."/>
            <person name="Amann R."/>
            <person name="Jetten M.S.M."/>
            <person name="Mascher T."/>
            <person name="Medema M.H."/>
            <person name="Devos D.P."/>
            <person name="Kaster A.-K."/>
            <person name="Ovreas L."/>
            <person name="Rohde M."/>
            <person name="Galperin M.Y."/>
            <person name="Jogler C."/>
        </authorList>
    </citation>
    <scope>NUCLEOTIDE SEQUENCE [LARGE SCALE GENOMIC DNA]</scope>
    <source>
        <strain evidence="3 4">V144</strain>
    </source>
</reference>
<dbReference type="PANTHER" id="PTHR43377">
    <property type="entry name" value="BILIVERDIN REDUCTASE A"/>
    <property type="match status" value="1"/>
</dbReference>
<accession>A0A517W0R9</accession>
<dbReference type="PANTHER" id="PTHR43377:SF1">
    <property type="entry name" value="BILIVERDIN REDUCTASE A"/>
    <property type="match status" value="1"/>
</dbReference>
<dbReference type="Pfam" id="PF22725">
    <property type="entry name" value="GFO_IDH_MocA_C3"/>
    <property type="match status" value="1"/>
</dbReference>
<keyword evidence="3" id="KW-0560">Oxidoreductase</keyword>
<dbReference type="EC" id="1.1.1.18" evidence="3"/>
<dbReference type="EMBL" id="CP037920">
    <property type="protein sequence ID" value="QDT98852.1"/>
    <property type="molecule type" value="Genomic_DNA"/>
</dbReference>
<gene>
    <name evidence="3" type="primary">iolG_15</name>
    <name evidence="3" type="ORF">V144x_43610</name>
</gene>
<name>A0A517W0R9_9PLAN</name>
<dbReference type="SUPFAM" id="SSF55347">
    <property type="entry name" value="Glyceraldehyde-3-phosphate dehydrogenase-like, C-terminal domain"/>
    <property type="match status" value="1"/>
</dbReference>
<feature type="domain" description="GFO/IDH/MocA-like oxidoreductase" evidence="2">
    <location>
        <begin position="137"/>
        <end position="252"/>
    </location>
</feature>
<dbReference type="InterPro" id="IPR000683">
    <property type="entry name" value="Gfo/Idh/MocA-like_OxRdtase_N"/>
</dbReference>